<dbReference type="PRINTS" id="PR00080">
    <property type="entry name" value="SDRFAMILY"/>
</dbReference>
<evidence type="ECO:0000313" key="5">
    <source>
        <dbReference type="Proteomes" id="UP000317638"/>
    </source>
</evidence>
<name>A0A553K2L7_9ACTN</name>
<dbReference type="Gene3D" id="3.40.50.720">
    <property type="entry name" value="NAD(P)-binding Rossmann-like Domain"/>
    <property type="match status" value="1"/>
</dbReference>
<dbReference type="FunFam" id="3.40.50.720:FF:000173">
    <property type="entry name" value="3-oxoacyl-[acyl-carrier protein] reductase"/>
    <property type="match status" value="1"/>
</dbReference>
<dbReference type="NCBIfam" id="NF009466">
    <property type="entry name" value="PRK12826.1-2"/>
    <property type="match status" value="1"/>
</dbReference>
<keyword evidence="5" id="KW-1185">Reference proteome</keyword>
<sequence>MEESRVVLVTGGSKGIGRVIAERFRDAGHRVAATYRSGGVPDGVLGLQCDITDQAQVDAAFEQVESELGPVEVLVANAGVTKDTLILRMSDEDWDQVIDTNLTGTFRVVRRAARPMTRARFGRIIMISSVVGFIGSPGQLNYAASKSGLVGMARSLTRELGSRNVTANVIAPGFIETDMTAVLPEETIKGYKARIPSGRLGSSDDVAAAALFLAGDGAGYISGAVLPVDGGLGMGH</sequence>
<gene>
    <name evidence="4" type="ORF">FOJ82_07580</name>
</gene>
<feature type="domain" description="Ketoreductase" evidence="3">
    <location>
        <begin position="5"/>
        <end position="178"/>
    </location>
</feature>
<dbReference type="GO" id="GO:0016616">
    <property type="term" value="F:oxidoreductase activity, acting on the CH-OH group of donors, NAD or NADP as acceptor"/>
    <property type="evidence" value="ECO:0007669"/>
    <property type="project" value="TreeGrafter"/>
</dbReference>
<reference evidence="4 5" key="1">
    <citation type="submission" date="2019-07" db="EMBL/GenBank/DDBJ databases">
        <authorList>
            <person name="Zhou L.-Y."/>
        </authorList>
    </citation>
    <scope>NUCLEOTIDE SEQUENCE [LARGE SCALE GENOMIC DNA]</scope>
    <source>
        <strain evidence="4 5">YIM 101269</strain>
    </source>
</reference>
<dbReference type="Pfam" id="PF13561">
    <property type="entry name" value="adh_short_C2"/>
    <property type="match status" value="1"/>
</dbReference>
<dbReference type="InterPro" id="IPR036291">
    <property type="entry name" value="NAD(P)-bd_dom_sf"/>
</dbReference>
<proteinExistence type="inferred from homology"/>
<dbReference type="Proteomes" id="UP000317638">
    <property type="component" value="Unassembled WGS sequence"/>
</dbReference>
<evidence type="ECO:0000256" key="2">
    <source>
        <dbReference type="ARBA" id="ARBA00023002"/>
    </source>
</evidence>
<dbReference type="AlphaFoldDB" id="A0A553K2L7"/>
<dbReference type="RefSeq" id="WP_143937844.1">
    <property type="nucleotide sequence ID" value="NZ_VKKG01000002.1"/>
</dbReference>
<dbReference type="InterPro" id="IPR002347">
    <property type="entry name" value="SDR_fam"/>
</dbReference>
<comment type="caution">
    <text evidence="4">The sequence shown here is derived from an EMBL/GenBank/DDBJ whole genome shotgun (WGS) entry which is preliminary data.</text>
</comment>
<dbReference type="OrthoDB" id="9808187at2"/>
<accession>A0A553K2L7</accession>
<dbReference type="SUPFAM" id="SSF51735">
    <property type="entry name" value="NAD(P)-binding Rossmann-fold domains"/>
    <property type="match status" value="1"/>
</dbReference>
<evidence type="ECO:0000313" key="4">
    <source>
        <dbReference type="EMBL" id="TRY18952.1"/>
    </source>
</evidence>
<protein>
    <submittedName>
        <fullName evidence="4">Beta-ketoacyl-ACP reductase</fullName>
    </submittedName>
</protein>
<organism evidence="4 5">
    <name type="scientific">Tessaracoccus rhinocerotis</name>
    <dbReference type="NCBI Taxonomy" id="1689449"/>
    <lineage>
        <taxon>Bacteria</taxon>
        <taxon>Bacillati</taxon>
        <taxon>Actinomycetota</taxon>
        <taxon>Actinomycetes</taxon>
        <taxon>Propionibacteriales</taxon>
        <taxon>Propionibacteriaceae</taxon>
        <taxon>Tessaracoccus</taxon>
    </lineage>
</organism>
<dbReference type="InterPro" id="IPR057326">
    <property type="entry name" value="KR_dom"/>
</dbReference>
<dbReference type="EMBL" id="VKKG01000002">
    <property type="protein sequence ID" value="TRY18952.1"/>
    <property type="molecule type" value="Genomic_DNA"/>
</dbReference>
<dbReference type="SMART" id="SM00822">
    <property type="entry name" value="PKS_KR"/>
    <property type="match status" value="1"/>
</dbReference>
<dbReference type="PANTHER" id="PTHR42760:SF133">
    <property type="entry name" value="3-OXOACYL-[ACYL-CARRIER-PROTEIN] REDUCTASE"/>
    <property type="match status" value="1"/>
</dbReference>
<dbReference type="PRINTS" id="PR00081">
    <property type="entry name" value="GDHRDH"/>
</dbReference>
<dbReference type="PANTHER" id="PTHR42760">
    <property type="entry name" value="SHORT-CHAIN DEHYDROGENASES/REDUCTASES FAMILY MEMBER"/>
    <property type="match status" value="1"/>
</dbReference>
<evidence type="ECO:0000256" key="1">
    <source>
        <dbReference type="ARBA" id="ARBA00006484"/>
    </source>
</evidence>
<dbReference type="CDD" id="cd05333">
    <property type="entry name" value="BKR_SDR_c"/>
    <property type="match status" value="1"/>
</dbReference>
<comment type="similarity">
    <text evidence="1">Belongs to the short-chain dehydrogenases/reductases (SDR) family.</text>
</comment>
<keyword evidence="2" id="KW-0560">Oxidoreductase</keyword>
<evidence type="ECO:0000259" key="3">
    <source>
        <dbReference type="SMART" id="SM00822"/>
    </source>
</evidence>